<dbReference type="AlphaFoldDB" id="A0A5E4PX31"/>
<dbReference type="PROSITE" id="PS01359">
    <property type="entry name" value="ZF_PHD_1"/>
    <property type="match status" value="1"/>
</dbReference>
<keyword evidence="14" id="KW-1185">Reference proteome</keyword>
<dbReference type="Gene3D" id="3.30.40.10">
    <property type="entry name" value="Zinc/RING finger domain, C3HC4 (zinc finger)"/>
    <property type="match status" value="1"/>
</dbReference>
<dbReference type="InterPro" id="IPR042099">
    <property type="entry name" value="ANL_N_sf"/>
</dbReference>
<dbReference type="EC" id="6.2.1.2" evidence="7"/>
<comment type="catalytic activity">
    <reaction evidence="9">
        <text>octanoate + ATP + CoA = octanoyl-CoA + AMP + diphosphate</text>
        <dbReference type="Rhea" id="RHEA:33631"/>
        <dbReference type="ChEBI" id="CHEBI:25646"/>
        <dbReference type="ChEBI" id="CHEBI:30616"/>
        <dbReference type="ChEBI" id="CHEBI:33019"/>
        <dbReference type="ChEBI" id="CHEBI:57287"/>
        <dbReference type="ChEBI" id="CHEBI:57386"/>
        <dbReference type="ChEBI" id="CHEBI:456215"/>
    </reaction>
</comment>
<dbReference type="GO" id="GO:0006631">
    <property type="term" value="P:fatty acid metabolic process"/>
    <property type="evidence" value="ECO:0007669"/>
    <property type="project" value="TreeGrafter"/>
</dbReference>
<gene>
    <name evidence="13" type="ORF">LSINAPIS_LOCUS2999</name>
</gene>
<evidence type="ECO:0000256" key="9">
    <source>
        <dbReference type="ARBA" id="ARBA00047319"/>
    </source>
</evidence>
<reference evidence="13 14" key="1">
    <citation type="submission" date="2017-07" db="EMBL/GenBank/DDBJ databases">
        <authorList>
            <person name="Talla V."/>
            <person name="Backstrom N."/>
        </authorList>
    </citation>
    <scope>NUCLEOTIDE SEQUENCE [LARGE SCALE GENOMIC DNA]</scope>
</reference>
<organism evidence="13 14">
    <name type="scientific">Leptidea sinapis</name>
    <dbReference type="NCBI Taxonomy" id="189913"/>
    <lineage>
        <taxon>Eukaryota</taxon>
        <taxon>Metazoa</taxon>
        <taxon>Ecdysozoa</taxon>
        <taxon>Arthropoda</taxon>
        <taxon>Hexapoda</taxon>
        <taxon>Insecta</taxon>
        <taxon>Pterygota</taxon>
        <taxon>Neoptera</taxon>
        <taxon>Endopterygota</taxon>
        <taxon>Lepidoptera</taxon>
        <taxon>Glossata</taxon>
        <taxon>Ditrysia</taxon>
        <taxon>Papilionoidea</taxon>
        <taxon>Pieridae</taxon>
        <taxon>Dismorphiinae</taxon>
        <taxon>Leptidea</taxon>
    </lineage>
</organism>
<dbReference type="Pfam" id="PF00501">
    <property type="entry name" value="AMP-binding"/>
    <property type="match status" value="2"/>
</dbReference>
<dbReference type="SUPFAM" id="SSF57903">
    <property type="entry name" value="FYVE/PHD zinc finger"/>
    <property type="match status" value="1"/>
</dbReference>
<keyword evidence="4 11" id="KW-0863">Zinc-finger</keyword>
<evidence type="ECO:0000256" key="3">
    <source>
        <dbReference type="ARBA" id="ARBA00022723"/>
    </source>
</evidence>
<evidence type="ECO:0000313" key="14">
    <source>
        <dbReference type="Proteomes" id="UP000324832"/>
    </source>
</evidence>
<evidence type="ECO:0000259" key="12">
    <source>
        <dbReference type="PROSITE" id="PS50016"/>
    </source>
</evidence>
<proteinExistence type="inferred from homology"/>
<evidence type="ECO:0000256" key="4">
    <source>
        <dbReference type="ARBA" id="ARBA00022771"/>
    </source>
</evidence>
<dbReference type="EMBL" id="FZQP02000670">
    <property type="protein sequence ID" value="VVC89992.1"/>
    <property type="molecule type" value="Genomic_DNA"/>
</dbReference>
<dbReference type="GO" id="GO:0031956">
    <property type="term" value="F:medium-chain fatty acid-CoA ligase activity"/>
    <property type="evidence" value="ECO:0007669"/>
    <property type="project" value="UniProtKB-EC"/>
</dbReference>
<feature type="non-terminal residue" evidence="13">
    <location>
        <position position="679"/>
    </location>
</feature>
<dbReference type="InterPro" id="IPR001965">
    <property type="entry name" value="Znf_PHD"/>
</dbReference>
<dbReference type="Pfam" id="PF00628">
    <property type="entry name" value="PHD"/>
    <property type="match status" value="1"/>
</dbReference>
<evidence type="ECO:0000256" key="11">
    <source>
        <dbReference type="PROSITE-ProRule" id="PRU00146"/>
    </source>
</evidence>
<keyword evidence="2" id="KW-0436">Ligase</keyword>
<dbReference type="CDD" id="cd15489">
    <property type="entry name" value="PHD_SF"/>
    <property type="match status" value="1"/>
</dbReference>
<evidence type="ECO:0000256" key="8">
    <source>
        <dbReference type="ARBA" id="ARBA00039638"/>
    </source>
</evidence>
<evidence type="ECO:0000313" key="13">
    <source>
        <dbReference type="EMBL" id="VVC89992.1"/>
    </source>
</evidence>
<comment type="function">
    <text evidence="6">Acyl-CoA synthases catalyze the initial reaction in fatty acid metabolism, by forming a thioester with CoA. Has some preference toward medium-chain substrates. Plays a role in adipocyte differentiation.</text>
</comment>
<evidence type="ECO:0000256" key="1">
    <source>
        <dbReference type="ARBA" id="ARBA00006432"/>
    </source>
</evidence>
<dbReference type="InterPro" id="IPR019787">
    <property type="entry name" value="Znf_PHD-finger"/>
</dbReference>
<dbReference type="GO" id="GO:0008270">
    <property type="term" value="F:zinc ion binding"/>
    <property type="evidence" value="ECO:0007669"/>
    <property type="project" value="UniProtKB-KW"/>
</dbReference>
<dbReference type="Gene3D" id="3.40.50.12780">
    <property type="entry name" value="N-terminal domain of ligase-like"/>
    <property type="match status" value="2"/>
</dbReference>
<feature type="domain" description="PHD-type" evidence="12">
    <location>
        <begin position="388"/>
        <end position="441"/>
    </location>
</feature>
<dbReference type="InterPro" id="IPR019786">
    <property type="entry name" value="Zinc_finger_PHD-type_CS"/>
</dbReference>
<dbReference type="InterPro" id="IPR000873">
    <property type="entry name" value="AMP-dep_synth/lig_dom"/>
</dbReference>
<dbReference type="SUPFAM" id="SSF56801">
    <property type="entry name" value="Acetyl-CoA synthetase-like"/>
    <property type="match status" value="1"/>
</dbReference>
<sequence length="679" mass="77285">MFVRSCVLFNRVYLWKYSRLSQKFSGQPSYLHNAGCEPLTYSNMGKVLEDTVNKYPNRVAIKSIHEDLTITYEELLSKVLINPSYEISELGYCINKAELKGLVFGNKITSRDYYGMLLQMIPELGNSQPGRLVSKDFPTLTTGIFKLKSLANEYRNNNRISEYVKEINPGDGSIIHFTSGTTGKPKAGLDSHLGLVNNTYFSGLRSNFRDYHQKICVQMYSSNWYSNYSLYGMTETTASNFQSLPDDSVDKVAEHVGYIQDHVVDENGKTVPFGESGELMIRGYVTMISYWNDPEKTKETINEEGWLHTGIKEIIVRGGENIAPKEIEDLLNTHPDIVIGVADERLGEELCAVLRIREGAKLSLDEIKSFCSGKMAKFKIPRIMRIMTTECNVCKINVLVTQKRIKCVKCQSLYHFECIVPSGSKSPVTRGQWICPTCQSKLPSTTLESINISEGAVDSNDWLLAIRKEVKEVISLTVSVELRKIPEELSGLQNIKASLDYLSSYFDTIKQELEEAKKEILCHEERKHLTNVRLADHTSYIIELLQRTVDIAQKYNWSKLKLDDIVMNIDMDLIQSTVQQAWLYDRNTNITRLELRSTLRMQDVAIGYDVIAKMDHDEFHNTGVIVHPLIHFPITLIRDLFTDELSSTGSTTLFTHRNGVKFVPENTVTQIISVLFIYI</sequence>
<comment type="similarity">
    <text evidence="1">Belongs to the ATP-dependent AMP-binding enzyme family.</text>
</comment>
<evidence type="ECO:0000256" key="7">
    <source>
        <dbReference type="ARBA" id="ARBA00039009"/>
    </source>
</evidence>
<dbReference type="PANTHER" id="PTHR43201:SF5">
    <property type="entry name" value="MEDIUM-CHAIN ACYL-COA LIGASE ACSF2, MITOCHONDRIAL"/>
    <property type="match status" value="1"/>
</dbReference>
<evidence type="ECO:0000256" key="2">
    <source>
        <dbReference type="ARBA" id="ARBA00022598"/>
    </source>
</evidence>
<comment type="catalytic activity">
    <reaction evidence="10">
        <text>a medium-chain fatty acid + ATP + CoA = a medium-chain fatty acyl-CoA + AMP + diphosphate</text>
        <dbReference type="Rhea" id="RHEA:48340"/>
        <dbReference type="ChEBI" id="CHEBI:30616"/>
        <dbReference type="ChEBI" id="CHEBI:33019"/>
        <dbReference type="ChEBI" id="CHEBI:57287"/>
        <dbReference type="ChEBI" id="CHEBI:59558"/>
        <dbReference type="ChEBI" id="CHEBI:90546"/>
        <dbReference type="ChEBI" id="CHEBI:456215"/>
        <dbReference type="EC" id="6.2.1.2"/>
    </reaction>
</comment>
<dbReference type="InterPro" id="IPR045851">
    <property type="entry name" value="AMP-bd_C_sf"/>
</dbReference>
<dbReference type="SMART" id="SM00249">
    <property type="entry name" value="PHD"/>
    <property type="match status" value="1"/>
</dbReference>
<dbReference type="Proteomes" id="UP000324832">
    <property type="component" value="Unassembled WGS sequence"/>
</dbReference>
<keyword evidence="3" id="KW-0479">Metal-binding</keyword>
<evidence type="ECO:0000256" key="10">
    <source>
        <dbReference type="ARBA" id="ARBA00048277"/>
    </source>
</evidence>
<dbReference type="PROSITE" id="PS50016">
    <property type="entry name" value="ZF_PHD_2"/>
    <property type="match status" value="1"/>
</dbReference>
<dbReference type="PROSITE" id="PS00455">
    <property type="entry name" value="AMP_BINDING"/>
    <property type="match status" value="1"/>
</dbReference>
<keyword evidence="5" id="KW-0862">Zinc</keyword>
<dbReference type="InterPro" id="IPR013083">
    <property type="entry name" value="Znf_RING/FYVE/PHD"/>
</dbReference>
<dbReference type="InterPro" id="IPR020845">
    <property type="entry name" value="AMP-binding_CS"/>
</dbReference>
<dbReference type="InterPro" id="IPR011011">
    <property type="entry name" value="Znf_FYVE_PHD"/>
</dbReference>
<name>A0A5E4PX31_9NEOP</name>
<accession>A0A5E4PX31</accession>
<evidence type="ECO:0000256" key="5">
    <source>
        <dbReference type="ARBA" id="ARBA00022833"/>
    </source>
</evidence>
<evidence type="ECO:0000256" key="6">
    <source>
        <dbReference type="ARBA" id="ARBA00037247"/>
    </source>
</evidence>
<protein>
    <recommendedName>
        <fullName evidence="8">Medium-chain acyl-CoA ligase ACSF2, mitochondrial</fullName>
        <ecNumber evidence="7">6.2.1.2</ecNumber>
    </recommendedName>
</protein>
<dbReference type="PANTHER" id="PTHR43201">
    <property type="entry name" value="ACYL-COA SYNTHETASE"/>
    <property type="match status" value="1"/>
</dbReference>
<dbReference type="Gene3D" id="3.30.300.30">
    <property type="match status" value="1"/>
</dbReference>